<feature type="compositionally biased region" description="Polar residues" evidence="1">
    <location>
        <begin position="301"/>
        <end position="310"/>
    </location>
</feature>
<dbReference type="AlphaFoldDB" id="A0A9P9IGV1"/>
<feature type="compositionally biased region" description="Basic and acidic residues" evidence="1">
    <location>
        <begin position="351"/>
        <end position="363"/>
    </location>
</feature>
<organism evidence="2 3">
    <name type="scientific">Dendryphion nanum</name>
    <dbReference type="NCBI Taxonomy" id="256645"/>
    <lineage>
        <taxon>Eukaryota</taxon>
        <taxon>Fungi</taxon>
        <taxon>Dikarya</taxon>
        <taxon>Ascomycota</taxon>
        <taxon>Pezizomycotina</taxon>
        <taxon>Dothideomycetes</taxon>
        <taxon>Pleosporomycetidae</taxon>
        <taxon>Pleosporales</taxon>
        <taxon>Torulaceae</taxon>
        <taxon>Dendryphion</taxon>
    </lineage>
</organism>
<feature type="compositionally biased region" description="Basic residues" evidence="1">
    <location>
        <begin position="339"/>
        <end position="350"/>
    </location>
</feature>
<dbReference type="Proteomes" id="UP000700596">
    <property type="component" value="Unassembled WGS sequence"/>
</dbReference>
<evidence type="ECO:0000313" key="2">
    <source>
        <dbReference type="EMBL" id="KAH7119567.1"/>
    </source>
</evidence>
<evidence type="ECO:0000313" key="3">
    <source>
        <dbReference type="Proteomes" id="UP000700596"/>
    </source>
</evidence>
<feature type="region of interest" description="Disordered" evidence="1">
    <location>
        <begin position="291"/>
        <end position="363"/>
    </location>
</feature>
<gene>
    <name evidence="2" type="ORF">B0J11DRAFT_508378</name>
</gene>
<accession>A0A9P9IGV1</accession>
<protein>
    <submittedName>
        <fullName evidence="2">Uncharacterized protein</fullName>
    </submittedName>
</protein>
<sequence>MTYSTEIMQWTPHTTENIESLSNGSDYVSPTDIWSTVMAEGEIGFTFAIDYPKEYVLSTDEMRLLQQFKIGMLPALESSQTELDLSSVHLNILSGNVPPIQDMDMENFVLPAPGADVDSLNGLIPPKTHDSPLEQSGDNVTQVLGTADSSSPAATAEQCLEMDEATSWEEILEMWCERSPPQESEGNIIYEDVLADQRGESTPNPEIAENGSIVLKIADNVSRTPDTVDVVPDQQELEREVVIKANIGYHCNDSTPKADDESQEFYEVNATGVKDSPKTLYSSSMQCKGGEIKEDEAMTTVDVSTTTRGSKSCPITVDDDEEGSRQSDSNEATTQPPRRSPRKSSEKKRKRDDSMQEWGSEKLREEAKNRVLAAKSDVDEVSSEVNRILLTIQGKEAVVEGFLARWFTYCVESRNCEQINREKLSSVFACWRKTQGELIAMVNTKERTLMHKFSASLRLLCTQADFLFISLEQVELVQSLDDDDFKERRRNSKKARL</sequence>
<evidence type="ECO:0000256" key="1">
    <source>
        <dbReference type="SAM" id="MobiDB-lite"/>
    </source>
</evidence>
<comment type="caution">
    <text evidence="2">The sequence shown here is derived from an EMBL/GenBank/DDBJ whole genome shotgun (WGS) entry which is preliminary data.</text>
</comment>
<dbReference type="EMBL" id="JAGMWT010000011">
    <property type="protein sequence ID" value="KAH7119567.1"/>
    <property type="molecule type" value="Genomic_DNA"/>
</dbReference>
<keyword evidence="3" id="KW-1185">Reference proteome</keyword>
<feature type="compositionally biased region" description="Polar residues" evidence="1">
    <location>
        <begin position="326"/>
        <end position="335"/>
    </location>
</feature>
<proteinExistence type="predicted"/>
<reference evidence="2" key="1">
    <citation type="journal article" date="2021" name="Nat. Commun.">
        <title>Genetic determinants of endophytism in the Arabidopsis root mycobiome.</title>
        <authorList>
            <person name="Mesny F."/>
            <person name="Miyauchi S."/>
            <person name="Thiergart T."/>
            <person name="Pickel B."/>
            <person name="Atanasova L."/>
            <person name="Karlsson M."/>
            <person name="Huettel B."/>
            <person name="Barry K.W."/>
            <person name="Haridas S."/>
            <person name="Chen C."/>
            <person name="Bauer D."/>
            <person name="Andreopoulos W."/>
            <person name="Pangilinan J."/>
            <person name="LaButti K."/>
            <person name="Riley R."/>
            <person name="Lipzen A."/>
            <person name="Clum A."/>
            <person name="Drula E."/>
            <person name="Henrissat B."/>
            <person name="Kohler A."/>
            <person name="Grigoriev I.V."/>
            <person name="Martin F.M."/>
            <person name="Hacquard S."/>
        </authorList>
    </citation>
    <scope>NUCLEOTIDE SEQUENCE</scope>
    <source>
        <strain evidence="2">MPI-CAGE-CH-0243</strain>
    </source>
</reference>
<name>A0A9P9IGV1_9PLEO</name>